<dbReference type="SMART" id="SM01209">
    <property type="entry name" value="GARS_A"/>
    <property type="match status" value="1"/>
</dbReference>
<dbReference type="NCBIfam" id="TIGR00877">
    <property type="entry name" value="purD"/>
    <property type="match status" value="1"/>
</dbReference>
<keyword evidence="7 12" id="KW-0658">Purine biosynthesis</keyword>
<dbReference type="InterPro" id="IPR016185">
    <property type="entry name" value="PreATP-grasp_dom_sf"/>
</dbReference>
<evidence type="ECO:0000256" key="13">
    <source>
        <dbReference type="PROSITE-ProRule" id="PRU00409"/>
    </source>
</evidence>
<dbReference type="SUPFAM" id="SSF56059">
    <property type="entry name" value="Glutathione synthetase ATP-binding domain-like"/>
    <property type="match status" value="1"/>
</dbReference>
<organism evidence="15 16">
    <name type="scientific">candidate division CSSED10-310 bacterium</name>
    <dbReference type="NCBI Taxonomy" id="2855610"/>
    <lineage>
        <taxon>Bacteria</taxon>
        <taxon>Bacteria division CSSED10-310</taxon>
    </lineage>
</organism>
<evidence type="ECO:0000256" key="3">
    <source>
        <dbReference type="ARBA" id="ARBA00005174"/>
    </source>
</evidence>
<evidence type="ECO:0000256" key="6">
    <source>
        <dbReference type="ARBA" id="ARBA00022741"/>
    </source>
</evidence>
<keyword evidence="8 13" id="KW-0067">ATP-binding</keyword>
<dbReference type="Pfam" id="PF02844">
    <property type="entry name" value="GARS_N"/>
    <property type="match status" value="1"/>
</dbReference>
<evidence type="ECO:0000256" key="12">
    <source>
        <dbReference type="HAMAP-Rule" id="MF_00138"/>
    </source>
</evidence>
<accession>A0ABV6YZ35</accession>
<evidence type="ECO:0000256" key="11">
    <source>
        <dbReference type="ARBA" id="ARBA00042864"/>
    </source>
</evidence>
<evidence type="ECO:0000313" key="16">
    <source>
        <dbReference type="Proteomes" id="UP001594351"/>
    </source>
</evidence>
<proteinExistence type="inferred from homology"/>
<dbReference type="Gene3D" id="3.40.50.20">
    <property type="match status" value="1"/>
</dbReference>
<evidence type="ECO:0000256" key="2">
    <source>
        <dbReference type="ARBA" id="ARBA00001946"/>
    </source>
</evidence>
<dbReference type="SUPFAM" id="SSF52440">
    <property type="entry name" value="PreATP-grasp domain"/>
    <property type="match status" value="1"/>
</dbReference>
<dbReference type="Gene3D" id="3.30.470.20">
    <property type="entry name" value="ATP-grasp fold, B domain"/>
    <property type="match status" value="1"/>
</dbReference>
<dbReference type="InterPro" id="IPR020560">
    <property type="entry name" value="PRibGlycinamide_synth_C-dom"/>
</dbReference>
<evidence type="ECO:0000259" key="14">
    <source>
        <dbReference type="PROSITE" id="PS50975"/>
    </source>
</evidence>
<dbReference type="PROSITE" id="PS50975">
    <property type="entry name" value="ATP_GRASP"/>
    <property type="match status" value="1"/>
</dbReference>
<dbReference type="EC" id="6.3.4.13" evidence="4 12"/>
<evidence type="ECO:0000256" key="8">
    <source>
        <dbReference type="ARBA" id="ARBA00022840"/>
    </source>
</evidence>
<comment type="pathway">
    <text evidence="3 12">Purine metabolism; IMP biosynthesis via de novo pathway; N(1)-(5-phospho-D-ribosyl)glycinamide from 5-phospho-alpha-D-ribose 1-diphosphate: step 2/2.</text>
</comment>
<sequence length="425" mass="45185">MKILVIGGGGREHTLVWKIAQSSLVEKIFCCPGNAGISELAECIAVPAGGFQELKDFCLQKTVDLTIVGPEQPLVDGIVDQFTAAGLKIFGSNKAASILEGSKIFAKQFLARHNIPTASFRSFSSAASAAEYVKSTAGPWVVKADGLAAGKGVVICQEQSLALDTITSMMEQEQFGLAGKSIVIEECLQGEEGSFIVLTDGETIMPLASSQDHKPVFDGDQGPNTGGMGAYSPAPVLEGPMSQKIMTKIIQPTISGLAAEGIKFKGVLYAGLMIVDNEPFVLEFNVRFGDPETQPILTRLKSDLVPLLLASVEGNLADFSPEWRPESSILVVLAAGGYPGKYEKGKVISGLETLATEKDIIVFQAGTKISDGATVTSGGRVLGITALAETLPLAREKVYQAVEKVHFDQVHYRTDIGMKALKYLE</sequence>
<comment type="caution">
    <text evidence="15">The sequence shown here is derived from an EMBL/GenBank/DDBJ whole genome shotgun (WGS) entry which is preliminary data.</text>
</comment>
<dbReference type="Pfam" id="PF01071">
    <property type="entry name" value="GARS_A"/>
    <property type="match status" value="1"/>
</dbReference>
<dbReference type="InterPro" id="IPR020562">
    <property type="entry name" value="PRibGlycinamide_synth_N"/>
</dbReference>
<dbReference type="HAMAP" id="MF_00138">
    <property type="entry name" value="GARS"/>
    <property type="match status" value="1"/>
</dbReference>
<evidence type="ECO:0000256" key="10">
    <source>
        <dbReference type="ARBA" id="ARBA00042242"/>
    </source>
</evidence>
<reference evidence="15 16" key="1">
    <citation type="submission" date="2024-09" db="EMBL/GenBank/DDBJ databases">
        <title>Laminarin stimulates single cell rates of sulfate reduction while oxygen inhibits transcriptomic activity in coastal marine sediment.</title>
        <authorList>
            <person name="Lindsay M."/>
            <person name="Orcutt B."/>
            <person name="Emerson D."/>
            <person name="Stepanauskas R."/>
            <person name="D'Angelo T."/>
        </authorList>
    </citation>
    <scope>NUCLEOTIDE SEQUENCE [LARGE SCALE GENOMIC DNA]</scope>
    <source>
        <strain evidence="15">SAG AM-311-K15</strain>
    </source>
</reference>
<feature type="domain" description="ATP-grasp" evidence="14">
    <location>
        <begin position="107"/>
        <end position="313"/>
    </location>
</feature>
<dbReference type="InterPro" id="IPR020561">
    <property type="entry name" value="PRibGlycinamid_synth_ATP-grasp"/>
</dbReference>
<dbReference type="PANTHER" id="PTHR43472">
    <property type="entry name" value="PHOSPHORIBOSYLAMINE--GLYCINE LIGASE"/>
    <property type="match status" value="1"/>
</dbReference>
<evidence type="ECO:0000256" key="4">
    <source>
        <dbReference type="ARBA" id="ARBA00013255"/>
    </source>
</evidence>
<dbReference type="InterPro" id="IPR013815">
    <property type="entry name" value="ATP_grasp_subdomain_1"/>
</dbReference>
<comment type="cofactor">
    <cofactor evidence="2">
        <name>Mg(2+)</name>
        <dbReference type="ChEBI" id="CHEBI:18420"/>
    </cofactor>
</comment>
<dbReference type="PANTHER" id="PTHR43472:SF1">
    <property type="entry name" value="PHOSPHORIBOSYLAMINE--GLYCINE LIGASE, CHLOROPLASTIC"/>
    <property type="match status" value="1"/>
</dbReference>
<dbReference type="SUPFAM" id="SSF51246">
    <property type="entry name" value="Rudiment single hybrid motif"/>
    <property type="match status" value="1"/>
</dbReference>
<dbReference type="InterPro" id="IPR020559">
    <property type="entry name" value="PRibGlycinamide_synth_CS"/>
</dbReference>
<dbReference type="Gene3D" id="3.90.600.10">
    <property type="entry name" value="Phosphoribosylglycinamide synthetase, C-terminal domain"/>
    <property type="match status" value="1"/>
</dbReference>
<evidence type="ECO:0000256" key="7">
    <source>
        <dbReference type="ARBA" id="ARBA00022755"/>
    </source>
</evidence>
<name>A0ABV6YZ35_UNCC1</name>
<dbReference type="EMBL" id="JBHPBY010000191">
    <property type="protein sequence ID" value="MFC1851462.1"/>
    <property type="molecule type" value="Genomic_DNA"/>
</dbReference>
<keyword evidence="16" id="KW-1185">Reference proteome</keyword>
<dbReference type="SMART" id="SM01210">
    <property type="entry name" value="GARS_C"/>
    <property type="match status" value="1"/>
</dbReference>
<dbReference type="InterPro" id="IPR037123">
    <property type="entry name" value="PRibGlycinamide_synth_C_sf"/>
</dbReference>
<dbReference type="InterPro" id="IPR011054">
    <property type="entry name" value="Rudment_hybrid_motif"/>
</dbReference>
<evidence type="ECO:0000256" key="9">
    <source>
        <dbReference type="ARBA" id="ARBA00038345"/>
    </source>
</evidence>
<comment type="cofactor">
    <cofactor evidence="1">
        <name>Mn(2+)</name>
        <dbReference type="ChEBI" id="CHEBI:29035"/>
    </cofactor>
</comment>
<keyword evidence="5 12" id="KW-0436">Ligase</keyword>
<evidence type="ECO:0000256" key="1">
    <source>
        <dbReference type="ARBA" id="ARBA00001936"/>
    </source>
</evidence>
<comment type="similarity">
    <text evidence="9 12">Belongs to the GARS family.</text>
</comment>
<evidence type="ECO:0000256" key="5">
    <source>
        <dbReference type="ARBA" id="ARBA00022598"/>
    </source>
</evidence>
<protein>
    <recommendedName>
        <fullName evidence="4 12">Phosphoribosylamine--glycine ligase</fullName>
        <ecNumber evidence="4 12">6.3.4.13</ecNumber>
    </recommendedName>
    <alternativeName>
        <fullName evidence="12">GARS</fullName>
    </alternativeName>
    <alternativeName>
        <fullName evidence="10 12">Glycinamide ribonucleotide synthetase</fullName>
    </alternativeName>
    <alternativeName>
        <fullName evidence="11 12">Phosphoribosylglycinamide synthetase</fullName>
    </alternativeName>
</protein>
<dbReference type="Gene3D" id="3.30.1490.20">
    <property type="entry name" value="ATP-grasp fold, A domain"/>
    <property type="match status" value="1"/>
</dbReference>
<dbReference type="Pfam" id="PF02843">
    <property type="entry name" value="GARS_C"/>
    <property type="match status" value="1"/>
</dbReference>
<gene>
    <name evidence="12 15" type="primary">purD</name>
    <name evidence="15" type="ORF">ACFL27_14800</name>
</gene>
<dbReference type="GO" id="GO:0004637">
    <property type="term" value="F:phosphoribosylamine-glycine ligase activity"/>
    <property type="evidence" value="ECO:0007669"/>
    <property type="project" value="UniProtKB-EC"/>
</dbReference>
<dbReference type="InterPro" id="IPR000115">
    <property type="entry name" value="PRibGlycinamide_synth"/>
</dbReference>
<dbReference type="PROSITE" id="PS00184">
    <property type="entry name" value="GARS"/>
    <property type="match status" value="1"/>
</dbReference>
<comment type="catalytic activity">
    <reaction evidence="12">
        <text>5-phospho-beta-D-ribosylamine + glycine + ATP = N(1)-(5-phospho-beta-D-ribosyl)glycinamide + ADP + phosphate + H(+)</text>
        <dbReference type="Rhea" id="RHEA:17453"/>
        <dbReference type="ChEBI" id="CHEBI:15378"/>
        <dbReference type="ChEBI" id="CHEBI:30616"/>
        <dbReference type="ChEBI" id="CHEBI:43474"/>
        <dbReference type="ChEBI" id="CHEBI:57305"/>
        <dbReference type="ChEBI" id="CHEBI:58681"/>
        <dbReference type="ChEBI" id="CHEBI:143788"/>
        <dbReference type="ChEBI" id="CHEBI:456216"/>
        <dbReference type="EC" id="6.3.4.13"/>
    </reaction>
</comment>
<keyword evidence="6 13" id="KW-0547">Nucleotide-binding</keyword>
<dbReference type="Proteomes" id="UP001594351">
    <property type="component" value="Unassembled WGS sequence"/>
</dbReference>
<evidence type="ECO:0000313" key="15">
    <source>
        <dbReference type="EMBL" id="MFC1851462.1"/>
    </source>
</evidence>
<dbReference type="InterPro" id="IPR011761">
    <property type="entry name" value="ATP-grasp"/>
</dbReference>